<keyword evidence="1" id="KW-1133">Transmembrane helix</keyword>
<reference evidence="2 3" key="1">
    <citation type="submission" date="2019-11" db="EMBL/GenBank/DDBJ databases">
        <title>Complete genome sequence of Pseudomonas syringae pv. coronafaciens isolate B19001 originated in imported oat cereal.</title>
        <authorList>
            <person name="Kim S.M."/>
            <person name="Lee B.C."/>
            <person name="Seo S.J."/>
            <person name="Lee J.E."/>
            <person name="Choi N.J."/>
            <person name="Park J.H."/>
        </authorList>
    </citation>
    <scope>NUCLEOTIDE SEQUENCE [LARGE SCALE GENOMIC DNA]</scope>
    <source>
        <strain evidence="2 3">B19001</strain>
    </source>
</reference>
<evidence type="ECO:0000313" key="2">
    <source>
        <dbReference type="EMBL" id="QGT81342.1"/>
    </source>
</evidence>
<dbReference type="Proteomes" id="UP000423413">
    <property type="component" value="Chromosome"/>
</dbReference>
<evidence type="ECO:0000313" key="3">
    <source>
        <dbReference type="Proteomes" id="UP000423413"/>
    </source>
</evidence>
<keyword evidence="1" id="KW-0472">Membrane</keyword>
<evidence type="ECO:0000256" key="1">
    <source>
        <dbReference type="SAM" id="Phobius"/>
    </source>
</evidence>
<organism evidence="2 3">
    <name type="scientific">Pseudomonas coronafaciens pv. coronafaciens</name>
    <dbReference type="NCBI Taxonomy" id="235275"/>
    <lineage>
        <taxon>Bacteria</taxon>
        <taxon>Pseudomonadati</taxon>
        <taxon>Pseudomonadota</taxon>
        <taxon>Gammaproteobacteria</taxon>
        <taxon>Pseudomonadales</taxon>
        <taxon>Pseudomonadaceae</taxon>
        <taxon>Pseudomonas</taxon>
        <taxon>Pseudomonas coronafaciens</taxon>
    </lineage>
</organism>
<proteinExistence type="predicted"/>
<gene>
    <name evidence="2" type="ORF">GMO17_09165</name>
</gene>
<dbReference type="EMBL" id="CP046441">
    <property type="protein sequence ID" value="QGT81342.1"/>
    <property type="molecule type" value="Genomic_DNA"/>
</dbReference>
<name>A0AAE6UL65_9PSED</name>
<accession>A0AAE6UL65</accession>
<sequence>MFDQLLAMVNLGEKLPEAVGWEFVGPYRLSFPEEIVEALKGEVDSTYTAAALLVYNYSGVSKSEIRVLYSGSFEFRPKTSYGRRDVPVKWKHDIDNSEFVFYEVPPNENIEIELFDIDRGFSVNQVLVDGKLITEFMSKRAMARVYPTPKWIRASLIGAPILFAAVLAMSAYTGYAVYKQRLDNEFLSGVPSGYSGCSPYMLDNPPGESAKEALTRKIKKLGPWMHFLLAKNKVSSVSELYDLDRIVLCTPDAD</sequence>
<keyword evidence="1" id="KW-0812">Transmembrane</keyword>
<dbReference type="AlphaFoldDB" id="A0AAE6UL65"/>
<dbReference type="RefSeq" id="WP_122356735.1">
    <property type="nucleotide sequence ID" value="NZ_CP046441.1"/>
</dbReference>
<protein>
    <submittedName>
        <fullName evidence="2">Uncharacterized protein</fullName>
    </submittedName>
</protein>
<feature type="transmembrane region" description="Helical" evidence="1">
    <location>
        <begin position="156"/>
        <end position="178"/>
    </location>
</feature>